<feature type="region of interest" description="Disordered" evidence="1">
    <location>
        <begin position="497"/>
        <end position="516"/>
    </location>
</feature>
<proteinExistence type="predicted"/>
<dbReference type="InterPro" id="IPR025736">
    <property type="entry name" value="PucR_C-HTH_dom"/>
</dbReference>
<evidence type="ECO:0000256" key="1">
    <source>
        <dbReference type="SAM" id="MobiDB-lite"/>
    </source>
</evidence>
<dbReference type="InterPro" id="IPR042070">
    <property type="entry name" value="PucR_C-HTH_sf"/>
</dbReference>
<reference evidence="4 5" key="1">
    <citation type="submission" date="2019-10" db="EMBL/GenBank/DDBJ databases">
        <title>Bifidobacterium from non-human primates.</title>
        <authorList>
            <person name="Modesto M."/>
        </authorList>
    </citation>
    <scope>NUCLEOTIDE SEQUENCE [LARGE SCALE GENOMIC DNA]</scope>
    <source>
        <strain evidence="4 5">SMA15</strain>
    </source>
</reference>
<comment type="caution">
    <text evidence="4">The sequence shown here is derived from an EMBL/GenBank/DDBJ whole genome shotgun (WGS) entry which is preliminary data.</text>
</comment>
<dbReference type="RefSeq" id="WP_163196019.1">
    <property type="nucleotide sequence ID" value="NZ_WHZV01000001.1"/>
</dbReference>
<dbReference type="PANTHER" id="PTHR33744:SF7">
    <property type="entry name" value="PUCR FAMILY TRANSCRIPTIONAL REGULATOR"/>
    <property type="match status" value="1"/>
</dbReference>
<keyword evidence="5" id="KW-1185">Reference proteome</keyword>
<evidence type="ECO:0000259" key="3">
    <source>
        <dbReference type="Pfam" id="PF13556"/>
    </source>
</evidence>
<feature type="domain" description="Purine catabolism PurC-like" evidence="2">
    <location>
        <begin position="19"/>
        <end position="130"/>
    </location>
</feature>
<sequence length="516" mass="54568">MVVTIEGALRDERFRLALPHVEVEGAGLGRPVRWVFTNEREDVANFLSGGEMLVIEGSALTRPDRSMTDLQYAKSLVDAGVAALVVELVEGVTAMPPRMLDAARRTGLTLVGLKARVPFVDLCQSVNTAIVRERMSFQHEVDTMSNALREGLSHVNGIDAVAGVIAGLFGESVAVFDADGLLAAEAGGPFRAGEPTVVIALRGRPRPVGALEISCRASTLDDERRRAVASIVAPVAALHLDGGARVGMIRHLTEGPADGVHATAAEAGDAHAMLDALGFAGSCIYMPFALRFRSLVEGLDAVSTMIERFCARRGCDVACVLEGDVMAGWLSAADLSDGLAEFSGRCLDALEGLGGDGIYVVHGKVAMDTVALVDGFAGVNDVLRGGARYGEVVGTMAAAVDRFVATGDMDEAVRTLIVRTIGHDVLDSPMLLDTLCACFDNLDNKTGACAQLGIRRQTLYNRLDKVTQMIGVDHNDPRDWSTLLFAAKIAEAWRRAGGARDGGGHGQSVHHGPETM</sequence>
<dbReference type="Pfam" id="PF13556">
    <property type="entry name" value="HTH_30"/>
    <property type="match status" value="1"/>
</dbReference>
<dbReference type="AlphaFoldDB" id="A0A6L9SP84"/>
<protein>
    <submittedName>
        <fullName evidence="4">PucR family transcriptional regulator</fullName>
    </submittedName>
</protein>
<dbReference type="PANTHER" id="PTHR33744">
    <property type="entry name" value="CARBOHYDRATE DIACID REGULATOR"/>
    <property type="match status" value="1"/>
</dbReference>
<evidence type="ECO:0000313" key="4">
    <source>
        <dbReference type="EMBL" id="NEG54337.1"/>
    </source>
</evidence>
<accession>A0A6L9SP84</accession>
<evidence type="ECO:0000259" key="2">
    <source>
        <dbReference type="Pfam" id="PF07905"/>
    </source>
</evidence>
<organism evidence="4 5">
    <name type="scientific">Bifidobacterium platyrrhinorum</name>
    <dbReference type="NCBI Taxonomy" id="2661628"/>
    <lineage>
        <taxon>Bacteria</taxon>
        <taxon>Bacillati</taxon>
        <taxon>Actinomycetota</taxon>
        <taxon>Actinomycetes</taxon>
        <taxon>Bifidobacteriales</taxon>
        <taxon>Bifidobacteriaceae</taxon>
        <taxon>Bifidobacterium</taxon>
    </lineage>
</organism>
<dbReference type="Gene3D" id="1.10.10.2840">
    <property type="entry name" value="PucR C-terminal helix-turn-helix domain"/>
    <property type="match status" value="1"/>
</dbReference>
<dbReference type="Proteomes" id="UP000483293">
    <property type="component" value="Unassembled WGS sequence"/>
</dbReference>
<dbReference type="InterPro" id="IPR012914">
    <property type="entry name" value="PucR_dom"/>
</dbReference>
<dbReference type="InterPro" id="IPR051448">
    <property type="entry name" value="CdaR-like_regulators"/>
</dbReference>
<evidence type="ECO:0000313" key="5">
    <source>
        <dbReference type="Proteomes" id="UP000483293"/>
    </source>
</evidence>
<feature type="domain" description="PucR C-terminal helix-turn-helix" evidence="3">
    <location>
        <begin position="431"/>
        <end position="488"/>
    </location>
</feature>
<dbReference type="EMBL" id="WHZV01000001">
    <property type="protein sequence ID" value="NEG54337.1"/>
    <property type="molecule type" value="Genomic_DNA"/>
</dbReference>
<dbReference type="Pfam" id="PF07905">
    <property type="entry name" value="PucR"/>
    <property type="match status" value="1"/>
</dbReference>
<gene>
    <name evidence="4" type="ORF">GFD21_00775</name>
</gene>
<name>A0A6L9SP84_9BIFI</name>